<accession>A0A402AP63</accession>
<name>A0A402AP63_9CHLR</name>
<reference evidence="4" key="1">
    <citation type="submission" date="2018-12" db="EMBL/GenBank/DDBJ databases">
        <title>Tengunoibacter tsumagoiensis gen. nov., sp. nov., Dictyobacter kobayashii sp. nov., D. alpinus sp. nov., and D. joshuensis sp. nov. and description of Dictyobacteraceae fam. nov. within the order Ktedonobacterales isolated from Tengu-no-mugimeshi.</title>
        <authorList>
            <person name="Wang C.M."/>
            <person name="Zheng Y."/>
            <person name="Sakai Y."/>
            <person name="Toyoda A."/>
            <person name="Minakuchi Y."/>
            <person name="Abe K."/>
            <person name="Yokota A."/>
            <person name="Yabe S."/>
        </authorList>
    </citation>
    <scope>NUCLEOTIDE SEQUENCE [LARGE SCALE GENOMIC DNA]</scope>
    <source>
        <strain evidence="4">Uno11</strain>
    </source>
</reference>
<proteinExistence type="predicted"/>
<feature type="domain" description="DUF4268" evidence="2">
    <location>
        <begin position="377"/>
        <end position="513"/>
    </location>
</feature>
<dbReference type="AlphaFoldDB" id="A0A402AP63"/>
<evidence type="ECO:0000256" key="1">
    <source>
        <dbReference type="SAM" id="MobiDB-lite"/>
    </source>
</evidence>
<dbReference type="Pfam" id="PF14088">
    <property type="entry name" value="DUF4268"/>
    <property type="match status" value="1"/>
</dbReference>
<gene>
    <name evidence="3" type="ORF">KDK_46820</name>
</gene>
<dbReference type="InterPro" id="IPR025364">
    <property type="entry name" value="DUF4268"/>
</dbReference>
<evidence type="ECO:0000313" key="3">
    <source>
        <dbReference type="EMBL" id="GCE20882.1"/>
    </source>
</evidence>
<organism evidence="3 4">
    <name type="scientific">Dictyobacter kobayashii</name>
    <dbReference type="NCBI Taxonomy" id="2014872"/>
    <lineage>
        <taxon>Bacteria</taxon>
        <taxon>Bacillati</taxon>
        <taxon>Chloroflexota</taxon>
        <taxon>Ktedonobacteria</taxon>
        <taxon>Ktedonobacterales</taxon>
        <taxon>Dictyobacteraceae</taxon>
        <taxon>Dictyobacter</taxon>
    </lineage>
</organism>
<keyword evidence="4" id="KW-1185">Reference proteome</keyword>
<evidence type="ECO:0000259" key="2">
    <source>
        <dbReference type="Pfam" id="PF14088"/>
    </source>
</evidence>
<evidence type="ECO:0000313" key="4">
    <source>
        <dbReference type="Proteomes" id="UP000287188"/>
    </source>
</evidence>
<dbReference type="Proteomes" id="UP000287188">
    <property type="component" value="Unassembled WGS sequence"/>
</dbReference>
<sequence length="517" mass="59661">MRRSEREELWAKLAAMIREIQTKQAYVQSAESNLTNNQQVHSPHEEKAEMPTENNFTRTPPPQLTLSPHFEDRVLYHLVALTGPYPLPLGSGVSEADLAKCLADELGISPDFPHNSQFHISEARSIVLAAVTMLEQKELLEAIKVFGTWTIRPTLAGRRSVEQWNEKWRKSQLKTQNIFTGDSPDFKILTPPVFQTNAQNWIDVNANGQRIEIKNIGKENAYHIYAALFGCETYIVPNTMPQKRIDLEGFHWRDYSGCPLEPGDTLTLTLVRHRDRLDGKQELGDYQLYAPQEPSLYDVMHNPSLPFHSARLTLTYHDRFGHKYAQTFDYDHHKKSWVYLAYPRAITVDFFDLLRSKDKESISSINRNQANGHRNILYQLFFAELLERLREARPGITNAKKTQPENFCFFGAGKTGYMFNWAFTKNGIKTELIINVPGNRAATKEAFDTLYEQRATIEKEFGQSLIWDRLEGKESHIFLLRLATIDAPIEELEHTKKWAVETMIKFADVFKKRIKSL</sequence>
<feature type="region of interest" description="Disordered" evidence="1">
    <location>
        <begin position="33"/>
        <end position="59"/>
    </location>
</feature>
<comment type="caution">
    <text evidence="3">The sequence shown here is derived from an EMBL/GenBank/DDBJ whole genome shotgun (WGS) entry which is preliminary data.</text>
</comment>
<dbReference type="EMBL" id="BIFS01000001">
    <property type="protein sequence ID" value="GCE20882.1"/>
    <property type="molecule type" value="Genomic_DNA"/>
</dbReference>
<protein>
    <recommendedName>
        <fullName evidence="2">DUF4268 domain-containing protein</fullName>
    </recommendedName>
</protein>